<dbReference type="PANTHER" id="PTHR47955:SF15">
    <property type="entry name" value="CYTOCHROME P450 71A2-LIKE"/>
    <property type="match status" value="1"/>
</dbReference>
<accession>A0A2U1KFK1</accession>
<dbReference type="STRING" id="35608.A0A2U1KFK1"/>
<dbReference type="GO" id="GO:0016705">
    <property type="term" value="F:oxidoreductase activity, acting on paired donors, with incorporation or reduction of molecular oxygen"/>
    <property type="evidence" value="ECO:0007669"/>
    <property type="project" value="InterPro"/>
</dbReference>
<organism evidence="6 7">
    <name type="scientific">Artemisia annua</name>
    <name type="common">Sweet wormwood</name>
    <dbReference type="NCBI Taxonomy" id="35608"/>
    <lineage>
        <taxon>Eukaryota</taxon>
        <taxon>Viridiplantae</taxon>
        <taxon>Streptophyta</taxon>
        <taxon>Embryophyta</taxon>
        <taxon>Tracheophyta</taxon>
        <taxon>Spermatophyta</taxon>
        <taxon>Magnoliopsida</taxon>
        <taxon>eudicotyledons</taxon>
        <taxon>Gunneridae</taxon>
        <taxon>Pentapetalae</taxon>
        <taxon>asterids</taxon>
        <taxon>campanulids</taxon>
        <taxon>Asterales</taxon>
        <taxon>Asteraceae</taxon>
        <taxon>Asteroideae</taxon>
        <taxon>Anthemideae</taxon>
        <taxon>Artemisiinae</taxon>
        <taxon>Artemisia</taxon>
    </lineage>
</organism>
<gene>
    <name evidence="6" type="ORF">CTI12_AA609140</name>
</gene>
<keyword evidence="2" id="KW-0349">Heme</keyword>
<protein>
    <submittedName>
        <fullName evidence="6">Cytochrome P450</fullName>
    </submittedName>
</protein>
<dbReference type="EMBL" id="PKPP01019955">
    <property type="protein sequence ID" value="PWA35478.1"/>
    <property type="molecule type" value="Genomic_DNA"/>
</dbReference>
<dbReference type="SUPFAM" id="SSF48264">
    <property type="entry name" value="Cytochrome P450"/>
    <property type="match status" value="1"/>
</dbReference>
<keyword evidence="7" id="KW-1185">Reference proteome</keyword>
<dbReference type="OrthoDB" id="1470350at2759"/>
<reference evidence="6 7" key="1">
    <citation type="journal article" date="2018" name="Mol. Plant">
        <title>The genome of Artemisia annua provides insight into the evolution of Asteraceae family and artemisinin biosynthesis.</title>
        <authorList>
            <person name="Shen Q."/>
            <person name="Zhang L."/>
            <person name="Liao Z."/>
            <person name="Wang S."/>
            <person name="Yan T."/>
            <person name="Shi P."/>
            <person name="Liu M."/>
            <person name="Fu X."/>
            <person name="Pan Q."/>
            <person name="Wang Y."/>
            <person name="Lv Z."/>
            <person name="Lu X."/>
            <person name="Zhang F."/>
            <person name="Jiang W."/>
            <person name="Ma Y."/>
            <person name="Chen M."/>
            <person name="Hao X."/>
            <person name="Li L."/>
            <person name="Tang Y."/>
            <person name="Lv G."/>
            <person name="Zhou Y."/>
            <person name="Sun X."/>
            <person name="Brodelius P.E."/>
            <person name="Rose J.K.C."/>
            <person name="Tang K."/>
        </authorList>
    </citation>
    <scope>NUCLEOTIDE SEQUENCE [LARGE SCALE GENOMIC DNA]</scope>
    <source>
        <strain evidence="7">cv. Huhao1</strain>
        <tissue evidence="6">Leaf</tissue>
    </source>
</reference>
<evidence type="ECO:0000256" key="4">
    <source>
        <dbReference type="ARBA" id="ARBA00023004"/>
    </source>
</evidence>
<dbReference type="GO" id="GO:0020037">
    <property type="term" value="F:heme binding"/>
    <property type="evidence" value="ECO:0007669"/>
    <property type="project" value="InterPro"/>
</dbReference>
<evidence type="ECO:0000256" key="2">
    <source>
        <dbReference type="ARBA" id="ARBA00022617"/>
    </source>
</evidence>
<dbReference type="Proteomes" id="UP000245207">
    <property type="component" value="Unassembled WGS sequence"/>
</dbReference>
<evidence type="ECO:0000256" key="1">
    <source>
        <dbReference type="ARBA" id="ARBA00010617"/>
    </source>
</evidence>
<evidence type="ECO:0000313" key="6">
    <source>
        <dbReference type="EMBL" id="PWA35478.1"/>
    </source>
</evidence>
<dbReference type="Gene3D" id="1.10.630.10">
    <property type="entry name" value="Cytochrome P450"/>
    <property type="match status" value="1"/>
</dbReference>
<keyword evidence="3" id="KW-0479">Metal-binding</keyword>
<dbReference type="PANTHER" id="PTHR47955">
    <property type="entry name" value="CYTOCHROME P450 FAMILY 71 PROTEIN"/>
    <property type="match status" value="1"/>
</dbReference>
<sequence>MKTHDSIFSSRHKLSIPDKLNYGSKNIGFAPYGEHWRQVRRIAMLHLLSCIFKSKEDSISFDDSLNKVQGVVKDDAEGYGTAVLFHVDAIIVVEGDVK</sequence>
<evidence type="ECO:0000256" key="5">
    <source>
        <dbReference type="ARBA" id="ARBA00023033"/>
    </source>
</evidence>
<dbReference type="AlphaFoldDB" id="A0A2U1KFK1"/>
<comment type="similarity">
    <text evidence="1">Belongs to the cytochrome P450 family.</text>
</comment>
<comment type="caution">
    <text evidence="6">The sequence shown here is derived from an EMBL/GenBank/DDBJ whole genome shotgun (WGS) entry which is preliminary data.</text>
</comment>
<proteinExistence type="inferred from homology"/>
<evidence type="ECO:0000313" key="7">
    <source>
        <dbReference type="Proteomes" id="UP000245207"/>
    </source>
</evidence>
<keyword evidence="5" id="KW-0503">Monooxygenase</keyword>
<dbReference type="GO" id="GO:0004497">
    <property type="term" value="F:monooxygenase activity"/>
    <property type="evidence" value="ECO:0007669"/>
    <property type="project" value="UniProtKB-KW"/>
</dbReference>
<dbReference type="InterPro" id="IPR036396">
    <property type="entry name" value="Cyt_P450_sf"/>
</dbReference>
<evidence type="ECO:0000256" key="3">
    <source>
        <dbReference type="ARBA" id="ARBA00022723"/>
    </source>
</evidence>
<keyword evidence="5" id="KW-0560">Oxidoreductase</keyword>
<dbReference type="GO" id="GO:0005506">
    <property type="term" value="F:iron ion binding"/>
    <property type="evidence" value="ECO:0007669"/>
    <property type="project" value="InterPro"/>
</dbReference>
<keyword evidence="4" id="KW-0408">Iron</keyword>
<name>A0A2U1KFK1_ARTAN</name>